<gene>
    <name evidence="3" type="ORF">SAMN06296065_1511</name>
</gene>
<keyword evidence="4" id="KW-1185">Reference proteome</keyword>
<comment type="caution">
    <text evidence="3">The sequence shown here is derived from an EMBL/GenBank/DDBJ whole genome shotgun (WGS) entry which is preliminary data.</text>
</comment>
<reference evidence="3 4" key="1">
    <citation type="submission" date="2017-05" db="EMBL/GenBank/DDBJ databases">
        <authorList>
            <person name="Varghese N."/>
            <person name="Submissions S."/>
        </authorList>
    </citation>
    <scope>NUCLEOTIDE SEQUENCE [LARGE SCALE GENOMIC DNA]</scope>
    <source>
        <strain evidence="3 4">SM16</strain>
    </source>
</reference>
<evidence type="ECO:0000256" key="2">
    <source>
        <dbReference type="SAM" id="SignalP"/>
    </source>
</evidence>
<feature type="region of interest" description="Disordered" evidence="1">
    <location>
        <begin position="27"/>
        <end position="155"/>
    </location>
</feature>
<evidence type="ECO:0000256" key="1">
    <source>
        <dbReference type="SAM" id="MobiDB-lite"/>
    </source>
</evidence>
<sequence length="193" mass="20211">MTRILTPLVSAIALFAAAPAFAQDHSMHGMPGMAPPGEVPPAQEKKKDKAAARPRAQTPAPDATSAMDHSQHQASPAPQGDAAGQPQPASPAMPDMPGMDHSQHQDGAMPDMPGMDHSQHGQTAMPGMQMTGTALPAGNAPPPPPPSDHFADRDFPGAEMARSRDIMMKDSGGNNFGQVLLNLFEYQAHSGRD</sequence>
<accession>A0ABY1QZ67</accession>
<proteinExistence type="predicted"/>
<feature type="chain" id="PRO_5046642326" description="Copper resistance protein CopB" evidence="2">
    <location>
        <begin position="23"/>
        <end position="193"/>
    </location>
</feature>
<dbReference type="EMBL" id="FXUI01000051">
    <property type="protein sequence ID" value="SMP83309.1"/>
    <property type="molecule type" value="Genomic_DNA"/>
</dbReference>
<feature type="signal peptide" evidence="2">
    <location>
        <begin position="1"/>
        <end position="22"/>
    </location>
</feature>
<keyword evidence="2" id="KW-0732">Signal</keyword>
<protein>
    <recommendedName>
        <fullName evidence="5">Copper resistance protein CopB</fullName>
    </recommendedName>
</protein>
<organism evidence="3 4">
    <name type="scientific">Novosphingobium panipatense</name>
    <dbReference type="NCBI Taxonomy" id="428991"/>
    <lineage>
        <taxon>Bacteria</taxon>
        <taxon>Pseudomonadati</taxon>
        <taxon>Pseudomonadota</taxon>
        <taxon>Alphaproteobacteria</taxon>
        <taxon>Sphingomonadales</taxon>
        <taxon>Sphingomonadaceae</taxon>
        <taxon>Novosphingobium</taxon>
    </lineage>
</organism>
<feature type="non-terminal residue" evidence="3">
    <location>
        <position position="193"/>
    </location>
</feature>
<evidence type="ECO:0000313" key="4">
    <source>
        <dbReference type="Proteomes" id="UP001157910"/>
    </source>
</evidence>
<dbReference type="Proteomes" id="UP001157910">
    <property type="component" value="Unassembled WGS sequence"/>
</dbReference>
<name>A0ABY1QZ67_9SPHN</name>
<evidence type="ECO:0008006" key="5">
    <source>
        <dbReference type="Google" id="ProtNLM"/>
    </source>
</evidence>
<feature type="compositionally biased region" description="Low complexity" evidence="1">
    <location>
        <begin position="53"/>
        <end position="64"/>
    </location>
</feature>
<evidence type="ECO:0000313" key="3">
    <source>
        <dbReference type="EMBL" id="SMP83309.1"/>
    </source>
</evidence>